<dbReference type="Proteomes" id="UP001153321">
    <property type="component" value="Chromosome 30"/>
</dbReference>
<dbReference type="PANTHER" id="PTHR10773">
    <property type="entry name" value="DNA-DIRECTED RNA POLYMERASES I, II, AND III SUBUNIT RPABC2"/>
    <property type="match status" value="1"/>
</dbReference>
<gene>
    <name evidence="2" type="ORF">SPLIT_LOCUS9263</name>
</gene>
<sequence>MSGYRNRLLVKLSQSNKQHHNNSSCTTMASELNSVFDDKENIDCSDNMELDCSSFVFEARNISPLIPLSESQLNECIAENLGDDVNYAELLPVPASSSDIGPAINEDPVYCSTPDAESSNMSSTVLPTETPEEFHSLPTKRSRDPKVILANQKEKHPLRPPCRNCKKNCSDKISETDRVTIYNQFWSMDRQRRRDFLSRQVQKMPTACKTAGPNSRRHNTLTWTLNEFKICKTFFLNTLGFSNDEAVQAVLKQNHLTQNKNPKICAAPDPRGRHTPYNAFPIEYENEIKNFILKFNPMPSHYNIKHAPNRRYLPQNQLKIFAQNVEIMN</sequence>
<dbReference type="PANTHER" id="PTHR10773:SF19">
    <property type="match status" value="1"/>
</dbReference>
<reference evidence="2" key="1">
    <citation type="submission" date="2022-02" db="EMBL/GenBank/DDBJ databases">
        <authorList>
            <person name="King R."/>
        </authorList>
    </citation>
    <scope>NUCLEOTIDE SEQUENCE</scope>
</reference>
<organism evidence="2 3">
    <name type="scientific">Spodoptera littoralis</name>
    <name type="common">Egyptian cotton leafworm</name>
    <dbReference type="NCBI Taxonomy" id="7109"/>
    <lineage>
        <taxon>Eukaryota</taxon>
        <taxon>Metazoa</taxon>
        <taxon>Ecdysozoa</taxon>
        <taxon>Arthropoda</taxon>
        <taxon>Hexapoda</taxon>
        <taxon>Insecta</taxon>
        <taxon>Pterygota</taxon>
        <taxon>Neoptera</taxon>
        <taxon>Endopterygota</taxon>
        <taxon>Lepidoptera</taxon>
        <taxon>Glossata</taxon>
        <taxon>Ditrysia</taxon>
        <taxon>Noctuoidea</taxon>
        <taxon>Noctuidae</taxon>
        <taxon>Amphipyrinae</taxon>
        <taxon>Spodoptera</taxon>
    </lineage>
</organism>
<name>A0A9P0N732_SPOLI</name>
<proteinExistence type="predicted"/>
<evidence type="ECO:0000313" key="3">
    <source>
        <dbReference type="Proteomes" id="UP001153321"/>
    </source>
</evidence>
<accession>A0A9P0N732</accession>
<dbReference type="EMBL" id="LR824561">
    <property type="protein sequence ID" value="CAH1643909.1"/>
    <property type="molecule type" value="Genomic_DNA"/>
</dbReference>
<dbReference type="AlphaFoldDB" id="A0A9P0N732"/>
<feature type="region of interest" description="Disordered" evidence="1">
    <location>
        <begin position="114"/>
        <end position="140"/>
    </location>
</feature>
<evidence type="ECO:0000256" key="1">
    <source>
        <dbReference type="SAM" id="MobiDB-lite"/>
    </source>
</evidence>
<keyword evidence="3" id="KW-1185">Reference proteome</keyword>
<protein>
    <submittedName>
        <fullName evidence="2">Uncharacterized protein</fullName>
    </submittedName>
</protein>
<feature type="compositionally biased region" description="Polar residues" evidence="1">
    <location>
        <begin position="115"/>
        <end position="127"/>
    </location>
</feature>
<evidence type="ECO:0000313" key="2">
    <source>
        <dbReference type="EMBL" id="CAH1643909.1"/>
    </source>
</evidence>